<feature type="transmembrane region" description="Helical" evidence="6">
    <location>
        <begin position="85"/>
        <end position="109"/>
    </location>
</feature>
<dbReference type="InterPro" id="IPR050833">
    <property type="entry name" value="Poly_Biosynth_Transport"/>
</dbReference>
<accession>A0ABY9JWH7</accession>
<evidence type="ECO:0000256" key="2">
    <source>
        <dbReference type="ARBA" id="ARBA00022475"/>
    </source>
</evidence>
<feature type="transmembrane region" description="Helical" evidence="6">
    <location>
        <begin position="350"/>
        <end position="369"/>
    </location>
</feature>
<protein>
    <submittedName>
        <fullName evidence="7">Oligosaccharide flippase family protein</fullName>
    </submittedName>
</protein>
<dbReference type="InterPro" id="IPR002528">
    <property type="entry name" value="MATE_fam"/>
</dbReference>
<feature type="transmembrane region" description="Helical" evidence="6">
    <location>
        <begin position="400"/>
        <end position="424"/>
    </location>
</feature>
<dbReference type="InterPro" id="IPR002797">
    <property type="entry name" value="Polysacc_synth"/>
</dbReference>
<evidence type="ECO:0000256" key="3">
    <source>
        <dbReference type="ARBA" id="ARBA00022692"/>
    </source>
</evidence>
<proteinExistence type="predicted"/>
<keyword evidence="5 6" id="KW-0472">Membrane</keyword>
<feature type="transmembrane region" description="Helical" evidence="6">
    <location>
        <begin position="311"/>
        <end position="330"/>
    </location>
</feature>
<dbReference type="RefSeq" id="WP_226538978.1">
    <property type="nucleotide sequence ID" value="NZ_CP129013.1"/>
</dbReference>
<comment type="subcellular location">
    <subcellularLocation>
        <location evidence="1">Cell membrane</location>
        <topology evidence="1">Multi-pass membrane protein</topology>
    </subcellularLocation>
</comment>
<keyword evidence="8" id="KW-1185">Reference proteome</keyword>
<feature type="transmembrane region" description="Helical" evidence="6">
    <location>
        <begin position="376"/>
        <end position="394"/>
    </location>
</feature>
<dbReference type="Pfam" id="PF01943">
    <property type="entry name" value="Polysacc_synt"/>
    <property type="match status" value="1"/>
</dbReference>
<evidence type="ECO:0000313" key="7">
    <source>
        <dbReference type="EMBL" id="WLR43154.1"/>
    </source>
</evidence>
<evidence type="ECO:0000313" key="8">
    <source>
        <dbReference type="Proteomes" id="UP001197974"/>
    </source>
</evidence>
<evidence type="ECO:0000256" key="4">
    <source>
        <dbReference type="ARBA" id="ARBA00022989"/>
    </source>
</evidence>
<feature type="transmembrane region" description="Helical" evidence="6">
    <location>
        <begin position="7"/>
        <end position="29"/>
    </location>
</feature>
<dbReference type="EMBL" id="CP129013">
    <property type="protein sequence ID" value="WLR43154.1"/>
    <property type="molecule type" value="Genomic_DNA"/>
</dbReference>
<evidence type="ECO:0000256" key="1">
    <source>
        <dbReference type="ARBA" id="ARBA00004651"/>
    </source>
</evidence>
<feature type="transmembrane region" description="Helical" evidence="6">
    <location>
        <begin position="265"/>
        <end position="290"/>
    </location>
</feature>
<feature type="transmembrane region" description="Helical" evidence="6">
    <location>
        <begin position="115"/>
        <end position="137"/>
    </location>
</feature>
<feature type="transmembrane region" description="Helical" evidence="6">
    <location>
        <begin position="149"/>
        <end position="167"/>
    </location>
</feature>
<dbReference type="PANTHER" id="PTHR30250:SF24">
    <property type="entry name" value="STAGE V SPORULATION PROTEIN B"/>
    <property type="match status" value="1"/>
</dbReference>
<dbReference type="Proteomes" id="UP001197974">
    <property type="component" value="Chromosome"/>
</dbReference>
<evidence type="ECO:0000256" key="6">
    <source>
        <dbReference type="SAM" id="Phobius"/>
    </source>
</evidence>
<name>A0ABY9JWH7_9BACI</name>
<keyword evidence="4 6" id="KW-1133">Transmembrane helix</keyword>
<feature type="transmembrane region" description="Helical" evidence="6">
    <location>
        <begin position="219"/>
        <end position="245"/>
    </location>
</feature>
<keyword evidence="2" id="KW-1003">Cell membrane</keyword>
<sequence>MKTFLRGTLLLTIAAFIGECIEFFINMILARELQESGMGHYMSILPIIYFLAIIASFELPISISKYVAENKSVYHKQFLTYSLKIAFMVSVIISGLAMVVLSNLSFMTFYHPHTIWLLIVMIPLLSFSSVARGYFMGTHQMGKIAFANGSRKAFQLILLLLLFQTLIKNQQHALLMALAAFVVSEVMMVVYLMVAFYLQMKGLKQKQSHSHSSSFIQKQLFSISIPTTGLRLFHSFTHVLQPFLIKISLVNAGYTKIAANEHFGLLSGVAISIGFFPAFIAHSLLVALIPSVSEAKAKNDQVMLINLLRRVCVITLGYGIPAIFIIYWFAEPLTYLFFDSTSAVQYLILLLPYFFFHYLVVPLQAYLIGLHLIKPAFMQTVWSHLVMFILMYLLGSQSEWHMTGVILSMNIGAVVQFLLHYFTICKKIGFSFRKHILIN</sequence>
<gene>
    <name evidence="7" type="ORF">LC087_02810</name>
</gene>
<organism evidence="7 8">
    <name type="scientific">Bacillus carboniphilus</name>
    <dbReference type="NCBI Taxonomy" id="86663"/>
    <lineage>
        <taxon>Bacteria</taxon>
        <taxon>Bacillati</taxon>
        <taxon>Bacillota</taxon>
        <taxon>Bacilli</taxon>
        <taxon>Bacillales</taxon>
        <taxon>Bacillaceae</taxon>
        <taxon>Bacillus</taxon>
    </lineage>
</organism>
<feature type="transmembrane region" description="Helical" evidence="6">
    <location>
        <begin position="173"/>
        <end position="198"/>
    </location>
</feature>
<reference evidence="7 8" key="1">
    <citation type="submission" date="2023-06" db="EMBL/GenBank/DDBJ databases">
        <title>Five Gram-positive bacteria isolated from mangrove sediments in Shenzhen, Guangdong, China.</title>
        <authorList>
            <person name="Yu S."/>
            <person name="Zheng W."/>
            <person name="Huang Y."/>
        </authorList>
    </citation>
    <scope>NUCLEOTIDE SEQUENCE [LARGE SCALE GENOMIC DNA]</scope>
    <source>
        <strain evidence="7 8">SaN35-3</strain>
    </source>
</reference>
<keyword evidence="3 6" id="KW-0812">Transmembrane</keyword>
<evidence type="ECO:0000256" key="5">
    <source>
        <dbReference type="ARBA" id="ARBA00023136"/>
    </source>
</evidence>
<dbReference type="PANTHER" id="PTHR30250">
    <property type="entry name" value="PST FAMILY PREDICTED COLANIC ACID TRANSPORTER"/>
    <property type="match status" value="1"/>
</dbReference>
<feature type="transmembrane region" description="Helical" evidence="6">
    <location>
        <begin position="41"/>
        <end position="64"/>
    </location>
</feature>
<dbReference type="Pfam" id="PF01554">
    <property type="entry name" value="MatE"/>
    <property type="match status" value="1"/>
</dbReference>